<gene>
    <name evidence="3" type="ORF">RND71_031808</name>
</gene>
<dbReference type="FunFam" id="1.20.1050.10:FF:000041">
    <property type="entry name" value="Lambda class glutathione S-transferase"/>
    <property type="match status" value="1"/>
</dbReference>
<dbReference type="PANTHER" id="PTHR44328">
    <property type="entry name" value="GLUTATHIONE S-TRANSFERASE L1"/>
    <property type="match status" value="1"/>
</dbReference>
<dbReference type="InterPro" id="IPR000195">
    <property type="entry name" value="Rab-GAP-TBC_dom"/>
</dbReference>
<feature type="compositionally biased region" description="Polar residues" evidence="1">
    <location>
        <begin position="610"/>
        <end position="619"/>
    </location>
</feature>
<protein>
    <recommendedName>
        <fullName evidence="2">Rab-GAP TBC domain-containing protein</fullName>
    </recommendedName>
</protein>
<feature type="region of interest" description="Disordered" evidence="1">
    <location>
        <begin position="591"/>
        <end position="619"/>
    </location>
</feature>
<feature type="compositionally biased region" description="Acidic residues" evidence="1">
    <location>
        <begin position="418"/>
        <end position="434"/>
    </location>
</feature>
<evidence type="ECO:0000256" key="1">
    <source>
        <dbReference type="SAM" id="MobiDB-lite"/>
    </source>
</evidence>
<dbReference type="InterPro" id="IPR004045">
    <property type="entry name" value="Glutathione_S-Trfase_N"/>
</dbReference>
<name>A0AAE1RD96_9SOLA</name>
<feature type="compositionally biased region" description="Basic and acidic residues" evidence="1">
    <location>
        <begin position="435"/>
        <end position="452"/>
    </location>
</feature>
<dbReference type="InterPro" id="IPR044629">
    <property type="entry name" value="GSTL1/2/3"/>
</dbReference>
<dbReference type="Gene3D" id="1.20.1050.10">
    <property type="match status" value="1"/>
</dbReference>
<keyword evidence="4" id="KW-1185">Reference proteome</keyword>
<dbReference type="CDD" id="cd03203">
    <property type="entry name" value="GST_C_Lambda"/>
    <property type="match status" value="1"/>
</dbReference>
<proteinExistence type="predicted"/>
<evidence type="ECO:0000259" key="2">
    <source>
        <dbReference type="PROSITE" id="PS50086"/>
    </source>
</evidence>
<dbReference type="SUPFAM" id="SSF47923">
    <property type="entry name" value="Ypt/Rab-GAP domain of gyp1p"/>
    <property type="match status" value="1"/>
</dbReference>
<sequence>MDFKASGSLNFQRSSPFLLLVPSLEHNSKVIGESLDLIKYIDSNFEGPSLLPDDPEKRKFAEELIAYSDTFVPEVYGSFKRDAQTLAGAQFDYLEKALHKFDDGPFFLGHEFSQVDIAYVPFIERFQIFLKEVFNYDITSGRLKLAKWIEEVNKLGGYEETKVFDPKRLVEYYKNRFLIYQYEEEEERSQKWKGFLDNQEESSQPHASEKLDVRTVDFEVRNQQQTFPVHVSQEEGDGSVGGDPVSDIKTESDFKRELPAYLSAKSCQAYTWAEIRASLSRIDHLMSFRVKKTPKTKVELSTGVHNHLATIKEPEESEEENVEERSVNEESGDGTNTSAEVGTAGSGVSPELSFPWKELEFLVRGGVPRDLRGEFNGFLTPKIRNNRVAKAQLIFQVWQAFVGVRARRLEKYYLDMLDPESDTGDGQENDESSLAEEKKRRSKESVHVPEKLRKQIEKDLPRTFPGHPALDEKGRNSLRRLLIAYARHNPDVGYCQAMNFFAGPAVVTTKDAGDAITLFQSLTGSTFDSSQLVLTACMGFLNVTEDRLLALREKHRPAVLAVTQERSMGGPVKKDPKGLASKLYSFKHDPESFITETKPEERSGDKKTGNKISDSNSNSTNLDEFLNSLNIDSHVDSLPGVQEQVVRLKVELCRTLEDKRAATLRAEELETALMEMVKEDNRRQLSARVLMRVEQEQKVTEDARIAAEQDVAAQKYALHVLQEKYEKAMASVTQMEKRVVMAESMLEATLQYESGQVKALSSPRSTRPDSPQGVPTKRGLLSFGLGWRDRNKAKPSNLNETKPADEGPEMSSTKTEANGQQE</sequence>
<dbReference type="AlphaFoldDB" id="A0AAE1RD96"/>
<feature type="region of interest" description="Disordered" evidence="1">
    <location>
        <begin position="311"/>
        <end position="348"/>
    </location>
</feature>
<dbReference type="Pfam" id="PF13410">
    <property type="entry name" value="GST_C_2"/>
    <property type="match status" value="1"/>
</dbReference>
<dbReference type="Pfam" id="PF00566">
    <property type="entry name" value="RabGAP-TBC"/>
    <property type="match status" value="1"/>
</dbReference>
<organism evidence="3 4">
    <name type="scientific">Anisodus tanguticus</name>
    <dbReference type="NCBI Taxonomy" id="243964"/>
    <lineage>
        <taxon>Eukaryota</taxon>
        <taxon>Viridiplantae</taxon>
        <taxon>Streptophyta</taxon>
        <taxon>Embryophyta</taxon>
        <taxon>Tracheophyta</taxon>
        <taxon>Spermatophyta</taxon>
        <taxon>Magnoliopsida</taxon>
        <taxon>eudicotyledons</taxon>
        <taxon>Gunneridae</taxon>
        <taxon>Pentapetalae</taxon>
        <taxon>asterids</taxon>
        <taxon>lamiids</taxon>
        <taxon>Solanales</taxon>
        <taxon>Solanaceae</taxon>
        <taxon>Solanoideae</taxon>
        <taxon>Hyoscyameae</taxon>
        <taxon>Anisodus</taxon>
    </lineage>
</organism>
<dbReference type="InterPro" id="IPR036282">
    <property type="entry name" value="Glutathione-S-Trfase_C_sf"/>
</dbReference>
<accession>A0AAE1RD96</accession>
<reference evidence="3" key="1">
    <citation type="submission" date="2023-12" db="EMBL/GenBank/DDBJ databases">
        <title>Genome assembly of Anisodus tanguticus.</title>
        <authorList>
            <person name="Wang Y.-J."/>
        </authorList>
    </citation>
    <scope>NUCLEOTIDE SEQUENCE</scope>
    <source>
        <strain evidence="3">KB-2021</strain>
        <tissue evidence="3">Leaf</tissue>
    </source>
</reference>
<dbReference type="InterPro" id="IPR035969">
    <property type="entry name" value="Rab-GAP_TBC_sf"/>
</dbReference>
<dbReference type="SUPFAM" id="SSF47616">
    <property type="entry name" value="GST C-terminal domain-like"/>
    <property type="match status" value="1"/>
</dbReference>
<dbReference type="PANTHER" id="PTHR44328:SF16">
    <property type="entry name" value="PROTEIN IN2-1 HOMOLOG B"/>
    <property type="match status" value="1"/>
</dbReference>
<feature type="region of interest" description="Disordered" evidence="1">
    <location>
        <begin position="418"/>
        <end position="452"/>
    </location>
</feature>
<dbReference type="GO" id="GO:0004364">
    <property type="term" value="F:glutathione transferase activity"/>
    <property type="evidence" value="ECO:0007669"/>
    <property type="project" value="InterPro"/>
</dbReference>
<feature type="compositionally biased region" description="Polar residues" evidence="1">
    <location>
        <begin position="810"/>
        <end position="822"/>
    </location>
</feature>
<dbReference type="Proteomes" id="UP001291623">
    <property type="component" value="Unassembled WGS sequence"/>
</dbReference>
<dbReference type="Gene3D" id="3.40.30.10">
    <property type="entry name" value="Glutaredoxin"/>
    <property type="match status" value="1"/>
</dbReference>
<dbReference type="SMART" id="SM00164">
    <property type="entry name" value="TBC"/>
    <property type="match status" value="1"/>
</dbReference>
<evidence type="ECO:0000313" key="4">
    <source>
        <dbReference type="Proteomes" id="UP001291623"/>
    </source>
</evidence>
<feature type="compositionally biased region" description="Basic and acidic residues" evidence="1">
    <location>
        <begin position="591"/>
        <end position="608"/>
    </location>
</feature>
<dbReference type="EMBL" id="JAVYJV010000017">
    <property type="protein sequence ID" value="KAK4349053.1"/>
    <property type="molecule type" value="Genomic_DNA"/>
</dbReference>
<feature type="domain" description="Rab-GAP TBC" evidence="2">
    <location>
        <begin position="388"/>
        <end position="591"/>
    </location>
</feature>
<dbReference type="Pfam" id="PF13417">
    <property type="entry name" value="GST_N_3"/>
    <property type="match status" value="1"/>
</dbReference>
<feature type="region of interest" description="Disordered" evidence="1">
    <location>
        <begin position="757"/>
        <end position="822"/>
    </location>
</feature>
<dbReference type="PROSITE" id="PS50086">
    <property type="entry name" value="TBC_RABGAP"/>
    <property type="match status" value="1"/>
</dbReference>
<dbReference type="Gene3D" id="1.10.8.270">
    <property type="entry name" value="putative rabgap domain of human tbc1 domain family member 14 like domains"/>
    <property type="match status" value="1"/>
</dbReference>
<comment type="caution">
    <text evidence="3">The sequence shown here is derived from an EMBL/GenBank/DDBJ whole genome shotgun (WGS) entry which is preliminary data.</text>
</comment>
<evidence type="ECO:0000313" key="3">
    <source>
        <dbReference type="EMBL" id="KAK4349053.1"/>
    </source>
</evidence>